<evidence type="ECO:0008006" key="3">
    <source>
        <dbReference type="Google" id="ProtNLM"/>
    </source>
</evidence>
<organism evidence="1 2">
    <name type="scientific">Pseudomonas oryzae</name>
    <dbReference type="NCBI Taxonomy" id="1392877"/>
    <lineage>
        <taxon>Bacteria</taxon>
        <taxon>Pseudomonadati</taxon>
        <taxon>Pseudomonadota</taxon>
        <taxon>Gammaproteobacteria</taxon>
        <taxon>Pseudomonadales</taxon>
        <taxon>Pseudomonadaceae</taxon>
        <taxon>Pseudomonas</taxon>
    </lineage>
</organism>
<dbReference type="SUPFAM" id="SSF54909">
    <property type="entry name" value="Dimeric alpha+beta barrel"/>
    <property type="match status" value="1"/>
</dbReference>
<evidence type="ECO:0000313" key="1">
    <source>
        <dbReference type="EMBL" id="SDS21831.1"/>
    </source>
</evidence>
<dbReference type="GO" id="GO:0016491">
    <property type="term" value="F:oxidoreductase activity"/>
    <property type="evidence" value="ECO:0007669"/>
    <property type="project" value="InterPro"/>
</dbReference>
<sequence>MYKLVVMYPQPDDPQAFIDYYESRHLPSLKALPGLVAASYGRIDDPASSWFVIFEALFADQMAMQAALQSNAGLALAKDIPNYSPLGANLIAFAVHELPCQS</sequence>
<reference evidence="2" key="1">
    <citation type="submission" date="2016-10" db="EMBL/GenBank/DDBJ databases">
        <authorList>
            <person name="Varghese N."/>
            <person name="Submissions S."/>
        </authorList>
    </citation>
    <scope>NUCLEOTIDE SEQUENCE [LARGE SCALE GENOMIC DNA]</scope>
    <source>
        <strain evidence="2">KCTC 32247</strain>
    </source>
</reference>
<dbReference type="InterPro" id="IPR011008">
    <property type="entry name" value="Dimeric_a/b-barrel"/>
</dbReference>
<dbReference type="PANTHER" id="PTHR40260">
    <property type="entry name" value="BLR8190 PROTEIN"/>
    <property type="match status" value="1"/>
</dbReference>
<dbReference type="NCBIfam" id="TIGR02118">
    <property type="entry name" value="EthD family reductase"/>
    <property type="match status" value="1"/>
</dbReference>
<keyword evidence="2" id="KW-1185">Reference proteome</keyword>
<accession>A0A1H1QE52</accession>
<gene>
    <name evidence="1" type="ORF">SAMN05216221_1320</name>
</gene>
<dbReference type="OrthoDB" id="5294870at2"/>
<dbReference type="Gene3D" id="3.30.70.100">
    <property type="match status" value="1"/>
</dbReference>
<dbReference type="AlphaFoldDB" id="A0A1H1QE52"/>
<dbReference type="RefSeq" id="WP_157719498.1">
    <property type="nucleotide sequence ID" value="NZ_LT629751.1"/>
</dbReference>
<dbReference type="STRING" id="1392877.SAMN05216221_1320"/>
<dbReference type="PANTHER" id="PTHR40260:SF2">
    <property type="entry name" value="BLR8190 PROTEIN"/>
    <property type="match status" value="1"/>
</dbReference>
<name>A0A1H1QE52_9PSED</name>
<dbReference type="Proteomes" id="UP000243359">
    <property type="component" value="Chromosome I"/>
</dbReference>
<protein>
    <recommendedName>
        <fullName evidence="3">EthD domain-containing protein</fullName>
    </recommendedName>
</protein>
<evidence type="ECO:0000313" key="2">
    <source>
        <dbReference type="Proteomes" id="UP000243359"/>
    </source>
</evidence>
<proteinExistence type="predicted"/>
<dbReference type="InterPro" id="IPR009799">
    <property type="entry name" value="EthD_dom"/>
</dbReference>
<dbReference type="EMBL" id="LT629751">
    <property type="protein sequence ID" value="SDS21831.1"/>
    <property type="molecule type" value="Genomic_DNA"/>
</dbReference>